<accession>A0A0B2A1P2</accession>
<evidence type="ECO:0000313" key="8">
    <source>
        <dbReference type="Proteomes" id="UP000031030"/>
    </source>
</evidence>
<name>A0A0B2A1P2_9MICO</name>
<evidence type="ECO:0000256" key="4">
    <source>
        <dbReference type="ARBA" id="ARBA00022679"/>
    </source>
</evidence>
<dbReference type="Pfam" id="PF04464">
    <property type="entry name" value="Glyphos_transf"/>
    <property type="match status" value="2"/>
</dbReference>
<organism evidence="7 8">
    <name type="scientific">Microbacterium mangrovi</name>
    <dbReference type="NCBI Taxonomy" id="1348253"/>
    <lineage>
        <taxon>Bacteria</taxon>
        <taxon>Bacillati</taxon>
        <taxon>Actinomycetota</taxon>
        <taxon>Actinomycetes</taxon>
        <taxon>Micrococcales</taxon>
        <taxon>Microbacteriaceae</taxon>
        <taxon>Microbacterium</taxon>
    </lineage>
</organism>
<evidence type="ECO:0000256" key="5">
    <source>
        <dbReference type="ARBA" id="ARBA00022944"/>
    </source>
</evidence>
<dbReference type="PANTHER" id="PTHR37316:SF3">
    <property type="entry name" value="TEICHOIC ACID GLYCEROL-PHOSPHATE TRANSFERASE"/>
    <property type="match status" value="1"/>
</dbReference>
<comment type="similarity">
    <text evidence="2">Belongs to the CDP-glycerol glycerophosphotransferase family.</text>
</comment>
<keyword evidence="4 7" id="KW-0808">Transferase</keyword>
<dbReference type="SUPFAM" id="SSF53756">
    <property type="entry name" value="UDP-Glycosyltransferase/glycogen phosphorylase"/>
    <property type="match status" value="1"/>
</dbReference>
<keyword evidence="3" id="KW-1003">Cell membrane</keyword>
<dbReference type="PANTHER" id="PTHR37316">
    <property type="entry name" value="TEICHOIC ACID GLYCEROL-PHOSPHATE PRIMASE"/>
    <property type="match status" value="1"/>
</dbReference>
<evidence type="ECO:0000256" key="2">
    <source>
        <dbReference type="ARBA" id="ARBA00010488"/>
    </source>
</evidence>
<dbReference type="STRING" id="1348253.LK09_11410"/>
<dbReference type="Proteomes" id="UP000031030">
    <property type="component" value="Unassembled WGS sequence"/>
</dbReference>
<dbReference type="InterPro" id="IPR007554">
    <property type="entry name" value="Glycerophosphate_synth"/>
</dbReference>
<evidence type="ECO:0000313" key="7">
    <source>
        <dbReference type="EMBL" id="KHK97384.1"/>
    </source>
</evidence>
<dbReference type="EMBL" id="JTDK01000010">
    <property type="protein sequence ID" value="KHK97384.1"/>
    <property type="molecule type" value="Genomic_DNA"/>
</dbReference>
<dbReference type="Gene3D" id="3.40.50.11820">
    <property type="match status" value="1"/>
</dbReference>
<evidence type="ECO:0000256" key="1">
    <source>
        <dbReference type="ARBA" id="ARBA00004202"/>
    </source>
</evidence>
<dbReference type="InterPro" id="IPR043148">
    <property type="entry name" value="TagF_C"/>
</dbReference>
<reference evidence="7 8" key="1">
    <citation type="submission" date="2014-11" db="EMBL/GenBank/DDBJ databases">
        <title>Genome sequence of Microbacterium mangrovi MUSC 115(T).</title>
        <authorList>
            <person name="Lee L.-H."/>
        </authorList>
    </citation>
    <scope>NUCLEOTIDE SEQUENCE [LARGE SCALE GENOMIC DNA]</scope>
    <source>
        <strain evidence="7 8">MUSC 115</strain>
    </source>
</reference>
<dbReference type="GO" id="GO:0019350">
    <property type="term" value="P:teichoic acid biosynthetic process"/>
    <property type="evidence" value="ECO:0007669"/>
    <property type="project" value="UniProtKB-KW"/>
</dbReference>
<dbReference type="GO" id="GO:0047355">
    <property type="term" value="F:CDP-glycerol glycerophosphotransferase activity"/>
    <property type="evidence" value="ECO:0007669"/>
    <property type="project" value="InterPro"/>
</dbReference>
<dbReference type="AlphaFoldDB" id="A0A0B2A1P2"/>
<sequence>MTAAEFTIADGPALELSGDLPAPRIVRLVGRSATTEGSVSADGDRWHAVVPLRASHWGGPLLPLPVGEYELTIDGARPEETAVPLSMLGPLRAVLEHGIVRVGPPMDPAYDSGEGQAALERRYATRPGRLENAAFFESRLGHVADGDPYAIDRELAGRAPRVTRYWSVVDLSVDVPEGAIPVVEGSPQWWRARGAARLLVVDDWLRRRFVRSRGQVVLQTWHGSPPRRLGLRLPGWNFRRAVAVVRESLRWNVLLAQSPFAARSLRRGYAFNRTVWIEGGPRNDELVTGVGAEAARAALGIRADEKVLLYAVLDPDAAARVLPADIARRTGWVVVRIGATARGTAAEEGRVIDATGYPRLAHLLLCADALVTDRSPVMFDFSVTGKPMFFVAPSAGDRPDGRRPVVVDLESRAPGPVVRTADGLVAAMGADDQERYAGRYAQWRAVFNARDDGHAAARVVARILDQGFVRR</sequence>
<keyword evidence="6" id="KW-0472">Membrane</keyword>
<protein>
    <submittedName>
        <fullName evidence="7">Glycosyl/glycerophosphate transferase</fullName>
    </submittedName>
</protein>
<dbReference type="InterPro" id="IPR051612">
    <property type="entry name" value="Teichoic_Acid_Biosynth"/>
</dbReference>
<dbReference type="InterPro" id="IPR043149">
    <property type="entry name" value="TagF_N"/>
</dbReference>
<dbReference type="Gene3D" id="3.40.50.12580">
    <property type="match status" value="1"/>
</dbReference>
<dbReference type="OrthoDB" id="8549922at2"/>
<gene>
    <name evidence="7" type="ORF">LK09_11410</name>
</gene>
<proteinExistence type="inferred from homology"/>
<evidence type="ECO:0000256" key="6">
    <source>
        <dbReference type="ARBA" id="ARBA00023136"/>
    </source>
</evidence>
<comment type="subcellular location">
    <subcellularLocation>
        <location evidence="1">Cell membrane</location>
        <topology evidence="1">Peripheral membrane protein</topology>
    </subcellularLocation>
</comment>
<evidence type="ECO:0000256" key="3">
    <source>
        <dbReference type="ARBA" id="ARBA00022475"/>
    </source>
</evidence>
<keyword evidence="8" id="KW-1185">Reference proteome</keyword>
<keyword evidence="5" id="KW-0777">Teichoic acid biosynthesis</keyword>
<dbReference type="GO" id="GO:0005886">
    <property type="term" value="C:plasma membrane"/>
    <property type="evidence" value="ECO:0007669"/>
    <property type="project" value="UniProtKB-SubCell"/>
</dbReference>
<dbReference type="RefSeq" id="WP_039399346.1">
    <property type="nucleotide sequence ID" value="NZ_JTDK01000010.1"/>
</dbReference>
<comment type="caution">
    <text evidence="7">The sequence shown here is derived from an EMBL/GenBank/DDBJ whole genome shotgun (WGS) entry which is preliminary data.</text>
</comment>